<name>A0ABW6J700_STRWE</name>
<comment type="caution">
    <text evidence="1">The sequence shown here is derived from an EMBL/GenBank/DDBJ whole genome shotgun (WGS) entry which is preliminary data.</text>
</comment>
<protein>
    <submittedName>
        <fullName evidence="1">Uncharacterized protein</fullName>
    </submittedName>
</protein>
<accession>A0ABW6J700</accession>
<keyword evidence="2" id="KW-1185">Reference proteome</keyword>
<evidence type="ECO:0000313" key="2">
    <source>
        <dbReference type="Proteomes" id="UP001600424"/>
    </source>
</evidence>
<organism evidence="1 2">
    <name type="scientific">Streptomyces wedmorensis</name>
    <dbReference type="NCBI Taxonomy" id="43759"/>
    <lineage>
        <taxon>Bacteria</taxon>
        <taxon>Bacillati</taxon>
        <taxon>Actinomycetota</taxon>
        <taxon>Actinomycetes</taxon>
        <taxon>Kitasatosporales</taxon>
        <taxon>Streptomycetaceae</taxon>
        <taxon>Streptomyces</taxon>
    </lineage>
</organism>
<dbReference type="EMBL" id="JBHTRV010000059">
    <property type="protein sequence ID" value="MFE5985669.1"/>
    <property type="molecule type" value="Genomic_DNA"/>
</dbReference>
<gene>
    <name evidence="1" type="ORF">ACFQ63_39080</name>
</gene>
<reference evidence="1 2" key="1">
    <citation type="submission" date="2024-09" db="EMBL/GenBank/DDBJ databases">
        <title>The Natural Products Discovery Center: Release of the First 8490 Sequenced Strains for Exploring Actinobacteria Biosynthetic Diversity.</title>
        <authorList>
            <person name="Kalkreuter E."/>
            <person name="Kautsar S.A."/>
            <person name="Yang D."/>
            <person name="Bader C.D."/>
            <person name="Teijaro C.N."/>
            <person name="Fluegel L."/>
            <person name="Davis C.M."/>
            <person name="Simpson J.R."/>
            <person name="Lauterbach L."/>
            <person name="Steele A.D."/>
            <person name="Gui C."/>
            <person name="Meng S."/>
            <person name="Li G."/>
            <person name="Viehrig K."/>
            <person name="Ye F."/>
            <person name="Su P."/>
            <person name="Kiefer A.F."/>
            <person name="Nichols A."/>
            <person name="Cepeda A.J."/>
            <person name="Yan W."/>
            <person name="Fan B."/>
            <person name="Jiang Y."/>
            <person name="Adhikari A."/>
            <person name="Zheng C.-J."/>
            <person name="Schuster L."/>
            <person name="Cowan T.M."/>
            <person name="Smanski M.J."/>
            <person name="Chevrette M.G."/>
            <person name="De Carvalho L.P.S."/>
            <person name="Shen B."/>
        </authorList>
    </citation>
    <scope>NUCLEOTIDE SEQUENCE [LARGE SCALE GENOMIC DNA]</scope>
    <source>
        <strain evidence="1 2">NPDC056472</strain>
    </source>
</reference>
<dbReference type="Proteomes" id="UP001600424">
    <property type="component" value="Unassembled WGS sequence"/>
</dbReference>
<sequence length="308" mass="33615">MPASVPPLLGLTKYTRWDQVPDGLHTKTQLAEMDPPLKPGADPVGQVLYHGNSYAPLYELAAAVPKRRATSAQRAALDRARELQYVCRRCGVQGDEPLGKGRWCMRCSCAVMMWEQHAQAQVMARELVADQTAVLLVVDADPEGPPGTQAVAVLQIHDHRVLYTAQAGEHGTPERTAVVDRLDVLLADRRVVRECDHGGLATRIPFTLVSLPREMLPSATIAEHAWMSSEVSSVAGVWVAWYAWTDNPSSTLPAAPGYGKQIAWQRSLDLASDAQSMTALLHRIADGTEPVWEKARWVADGHGVPSPV</sequence>
<dbReference type="RefSeq" id="WP_386255295.1">
    <property type="nucleotide sequence ID" value="NZ_JBHTRV010000059.1"/>
</dbReference>
<proteinExistence type="predicted"/>
<evidence type="ECO:0000313" key="1">
    <source>
        <dbReference type="EMBL" id="MFE5985669.1"/>
    </source>
</evidence>